<dbReference type="PANTHER" id="PTHR24180">
    <property type="entry name" value="CYCLIN-DEPENDENT KINASE INHIBITOR 2C-RELATED"/>
    <property type="match status" value="1"/>
</dbReference>
<evidence type="ECO:0000256" key="1">
    <source>
        <dbReference type="ARBA" id="ARBA00022737"/>
    </source>
</evidence>
<dbReference type="SUPFAM" id="SSF48403">
    <property type="entry name" value="Ankyrin repeat"/>
    <property type="match status" value="1"/>
</dbReference>
<dbReference type="EMBL" id="VSRR010134008">
    <property type="protein sequence ID" value="MPD02975.1"/>
    <property type="molecule type" value="Genomic_DNA"/>
</dbReference>
<dbReference type="AlphaFoldDB" id="A0A5B7KEJ3"/>
<dbReference type="Gene3D" id="1.25.40.20">
    <property type="entry name" value="Ankyrin repeat-containing domain"/>
    <property type="match status" value="1"/>
</dbReference>
<evidence type="ECO:0000313" key="5">
    <source>
        <dbReference type="Proteomes" id="UP000324222"/>
    </source>
</evidence>
<organism evidence="4 5">
    <name type="scientific">Portunus trituberculatus</name>
    <name type="common">Swimming crab</name>
    <name type="synonym">Neptunus trituberculatus</name>
    <dbReference type="NCBI Taxonomy" id="210409"/>
    <lineage>
        <taxon>Eukaryota</taxon>
        <taxon>Metazoa</taxon>
        <taxon>Ecdysozoa</taxon>
        <taxon>Arthropoda</taxon>
        <taxon>Crustacea</taxon>
        <taxon>Multicrustacea</taxon>
        <taxon>Malacostraca</taxon>
        <taxon>Eumalacostraca</taxon>
        <taxon>Eucarida</taxon>
        <taxon>Decapoda</taxon>
        <taxon>Pleocyemata</taxon>
        <taxon>Brachyura</taxon>
        <taxon>Eubrachyura</taxon>
        <taxon>Portunoidea</taxon>
        <taxon>Portunidae</taxon>
        <taxon>Portuninae</taxon>
        <taxon>Portunus</taxon>
    </lineage>
</organism>
<name>A0A5B7KEJ3_PORTR</name>
<protein>
    <submittedName>
        <fullName evidence="4">Serine/threonine-protein phosphatase 6 regulatory ankyrin repeat subunit C</fullName>
    </submittedName>
</protein>
<dbReference type="Pfam" id="PF00023">
    <property type="entry name" value="Ank"/>
    <property type="match status" value="1"/>
</dbReference>
<comment type="caution">
    <text evidence="4">The sequence shown here is derived from an EMBL/GenBank/DDBJ whole genome shotgun (WGS) entry which is preliminary data.</text>
</comment>
<keyword evidence="1" id="KW-0677">Repeat</keyword>
<sequence>MKAVSKCRGCDSFTLCSLLFGYEEQENTLDIEKLTPTALHVACLLPQPGPLVTKMVGVGVAVNEPNVLGQTPLHALLLGRLRSPQHLRHAASRVSQGDVRSTSLVDALCKLLAHGADVSVRDNAGETPLHLVRNLLRQGLYQRAAQVAKILLQAGAQVDAANNEVSRV</sequence>
<dbReference type="InterPro" id="IPR036770">
    <property type="entry name" value="Ankyrin_rpt-contain_sf"/>
</dbReference>
<evidence type="ECO:0000256" key="2">
    <source>
        <dbReference type="ARBA" id="ARBA00023043"/>
    </source>
</evidence>
<gene>
    <name evidence="4" type="primary">Ankrd52</name>
    <name evidence="4" type="ORF">E2C01_098586</name>
</gene>
<dbReference type="PROSITE" id="PS50088">
    <property type="entry name" value="ANK_REPEAT"/>
    <property type="match status" value="1"/>
</dbReference>
<dbReference type="InterPro" id="IPR002110">
    <property type="entry name" value="Ankyrin_rpt"/>
</dbReference>
<evidence type="ECO:0000256" key="3">
    <source>
        <dbReference type="PROSITE-ProRule" id="PRU00023"/>
    </source>
</evidence>
<keyword evidence="2 3" id="KW-0040">ANK repeat</keyword>
<dbReference type="OrthoDB" id="194358at2759"/>
<dbReference type="PANTHER" id="PTHR24180:SF45">
    <property type="entry name" value="POLY [ADP-RIBOSE] POLYMERASE TANKYRASE"/>
    <property type="match status" value="1"/>
</dbReference>
<proteinExistence type="predicted"/>
<feature type="repeat" description="ANK" evidence="3">
    <location>
        <begin position="124"/>
        <end position="163"/>
    </location>
</feature>
<reference evidence="4 5" key="1">
    <citation type="submission" date="2019-05" db="EMBL/GenBank/DDBJ databases">
        <title>Another draft genome of Portunus trituberculatus and its Hox gene families provides insights of decapod evolution.</title>
        <authorList>
            <person name="Jeong J.-H."/>
            <person name="Song I."/>
            <person name="Kim S."/>
            <person name="Choi T."/>
            <person name="Kim D."/>
            <person name="Ryu S."/>
            <person name="Kim W."/>
        </authorList>
    </citation>
    <scope>NUCLEOTIDE SEQUENCE [LARGE SCALE GENOMIC DNA]</scope>
    <source>
        <tissue evidence="4">Muscle</tissue>
    </source>
</reference>
<dbReference type="Proteomes" id="UP000324222">
    <property type="component" value="Unassembled WGS sequence"/>
</dbReference>
<evidence type="ECO:0000313" key="4">
    <source>
        <dbReference type="EMBL" id="MPD02975.1"/>
    </source>
</evidence>
<accession>A0A5B7KEJ3</accession>
<keyword evidence="5" id="KW-1185">Reference proteome</keyword>
<dbReference type="InterPro" id="IPR051637">
    <property type="entry name" value="Ank_repeat_dom-contain_49"/>
</dbReference>